<keyword evidence="6" id="KW-1185">Reference proteome</keyword>
<keyword evidence="2" id="KW-0677">Repeat</keyword>
<organism evidence="5 6">
    <name type="scientific">Paenibacillus baimaensis</name>
    <dbReference type="NCBI Taxonomy" id="2982185"/>
    <lineage>
        <taxon>Bacteria</taxon>
        <taxon>Bacillati</taxon>
        <taxon>Bacillota</taxon>
        <taxon>Bacilli</taxon>
        <taxon>Bacillales</taxon>
        <taxon>Paenibacillaceae</taxon>
        <taxon>Paenibacillus</taxon>
    </lineage>
</organism>
<evidence type="ECO:0000256" key="4">
    <source>
        <dbReference type="PROSITE-ProRule" id="PRU00504"/>
    </source>
</evidence>
<accession>A0ABT2UEG3</accession>
<name>A0ABT2UEG3_9BACL</name>
<dbReference type="SUPFAM" id="SSF101898">
    <property type="entry name" value="NHL repeat"/>
    <property type="match status" value="1"/>
</dbReference>
<dbReference type="PANTHER" id="PTHR10680">
    <property type="entry name" value="PEPTIDYL-GLYCINE ALPHA-AMIDATING MONOOXYGENASE"/>
    <property type="match status" value="1"/>
</dbReference>
<evidence type="ECO:0008006" key="7">
    <source>
        <dbReference type="Google" id="ProtNLM"/>
    </source>
</evidence>
<evidence type="ECO:0000256" key="1">
    <source>
        <dbReference type="ARBA" id="ARBA00022729"/>
    </source>
</evidence>
<dbReference type="RefSeq" id="WP_262684350.1">
    <property type="nucleotide sequence ID" value="NZ_JAOQIO010000036.1"/>
</dbReference>
<evidence type="ECO:0000256" key="2">
    <source>
        <dbReference type="ARBA" id="ARBA00022737"/>
    </source>
</evidence>
<keyword evidence="1" id="KW-0732">Signal</keyword>
<feature type="repeat" description="NHL" evidence="4">
    <location>
        <begin position="167"/>
        <end position="209"/>
    </location>
</feature>
<protein>
    <recommendedName>
        <fullName evidence="7">6-bladed beta-propeller</fullName>
    </recommendedName>
</protein>
<gene>
    <name evidence="5" type="ORF">OB236_12995</name>
</gene>
<sequence length="313" mass="35832">MRILNTHVIGCASHAYVIAEGWGKLPANMAYGYTHGVCVDSQDNVYVHHTGKDPVIVFDRDGRFLTSWGKEFEGGAHGFYLHQDQDGKEYLYFTDRLRGLLVKTTTDGTLIWEQGQPDRPDVYDASRRYVPTDVCVAPNGDIYVADGYGQYYIHQYNAEGSYIRSWGGRGSDPGQLLEPHGISVNLRGNEPELYVADRRNHRIQVFTLDGQHKRFMEHNLDLPCSFYFFGDEVYIPDLDSRVTILDKNDRLITHLGEDQQAYKQQGWPNLPKAYFRPDKFSSPHGVCVDSRGDVYVVEWTAEGRLTKLIRQRE</sequence>
<evidence type="ECO:0000313" key="5">
    <source>
        <dbReference type="EMBL" id="MCU6793037.1"/>
    </source>
</evidence>
<evidence type="ECO:0000313" key="6">
    <source>
        <dbReference type="Proteomes" id="UP001652445"/>
    </source>
</evidence>
<dbReference type="PANTHER" id="PTHR10680:SF38">
    <property type="entry name" value="BLL1368 PROTEIN"/>
    <property type="match status" value="1"/>
</dbReference>
<comment type="caution">
    <text evidence="5">The sequence shown here is derived from an EMBL/GenBank/DDBJ whole genome shotgun (WGS) entry which is preliminary data.</text>
</comment>
<dbReference type="Gene3D" id="2.120.10.30">
    <property type="entry name" value="TolB, C-terminal domain"/>
    <property type="match status" value="2"/>
</dbReference>
<dbReference type="Pfam" id="PF01436">
    <property type="entry name" value="NHL"/>
    <property type="match status" value="3"/>
</dbReference>
<reference evidence="5 6" key="1">
    <citation type="submission" date="2022-09" db="EMBL/GenBank/DDBJ databases">
        <authorList>
            <person name="Han X.L."/>
            <person name="Wang Q."/>
            <person name="Lu T."/>
        </authorList>
    </citation>
    <scope>NUCLEOTIDE SEQUENCE [LARGE SCALE GENOMIC DNA]</scope>
    <source>
        <strain evidence="5 6">WQ 127069</strain>
    </source>
</reference>
<dbReference type="InterPro" id="IPR011042">
    <property type="entry name" value="6-blade_b-propeller_TolB-like"/>
</dbReference>
<dbReference type="Proteomes" id="UP001652445">
    <property type="component" value="Unassembled WGS sequence"/>
</dbReference>
<keyword evidence="3" id="KW-0325">Glycoprotein</keyword>
<evidence type="ECO:0000256" key="3">
    <source>
        <dbReference type="ARBA" id="ARBA00023180"/>
    </source>
</evidence>
<dbReference type="PROSITE" id="PS51125">
    <property type="entry name" value="NHL"/>
    <property type="match status" value="1"/>
</dbReference>
<dbReference type="InterPro" id="IPR001258">
    <property type="entry name" value="NHL_repeat"/>
</dbReference>
<proteinExistence type="predicted"/>
<dbReference type="EMBL" id="JAOQIO010000036">
    <property type="protein sequence ID" value="MCU6793037.1"/>
    <property type="molecule type" value="Genomic_DNA"/>
</dbReference>